<dbReference type="InterPro" id="IPR029336">
    <property type="entry name" value="DUF4594"/>
</dbReference>
<feature type="compositionally biased region" description="Gly residues" evidence="3">
    <location>
        <begin position="1"/>
        <end position="10"/>
    </location>
</feature>
<feature type="region of interest" description="Disordered" evidence="3">
    <location>
        <begin position="157"/>
        <end position="180"/>
    </location>
</feature>
<evidence type="ECO:0000313" key="5">
    <source>
        <dbReference type="Proteomes" id="UP000694423"/>
    </source>
</evidence>
<dbReference type="PANTHER" id="PTHR15635">
    <property type="entry name" value="COILED-COIL DOMAIN CONTAINING PROTEIN 9"/>
    <property type="match status" value="1"/>
</dbReference>
<name>A0A8C4PA59_DRONO</name>
<evidence type="ECO:0000256" key="1">
    <source>
        <dbReference type="ARBA" id="ARBA00022553"/>
    </source>
</evidence>
<reference evidence="4" key="2">
    <citation type="submission" date="2025-09" db="UniProtKB">
        <authorList>
            <consortium name="Ensembl"/>
        </authorList>
    </citation>
    <scope>IDENTIFICATION</scope>
</reference>
<evidence type="ECO:0000256" key="3">
    <source>
        <dbReference type="SAM" id="MobiDB-lite"/>
    </source>
</evidence>
<sequence length="783" mass="85031">MGSWGYGDMGRQGQRDTGDPGTRGHRDTGMEGHGNMQMWGEGAQGSWETGTQGHGDAGTQWHWSTGIWGHGHVGTRGCGGPGGWGHGGPGVQGPRDMGTQGHRDTGTRDAGMGEAGAQGRAAQGRHAHACLQGCAHVCLQAHALCVRVSRGAHAKRGCAHGRQHPRAQSATLDLKSKEEKDAELDKRIEALRKKNEALIKRYQEIEEDRKKAEQEGIAVTALRRVRPAEGEPERKWVDKDLSITVQERRVVSDRKSPGAKSGRSGAPRGSGRAGLRPSSRSPRVEPPSDPVWEGTGGDGTSLGERGGRGRRSRGQGAAGLATAGDAGPDRKSKEWEERRRQNIEKMNEEMEKIAEYERNQRDGLHEKNPVRNFLDDPRRSGPFQDADRKEGSRRHIRNWGGADFDKVKTGMEREKAWQGPGRRSGPKPGGTLDMTLSMTGRERAEYVRWKKEREQIDQERLARHRKPTGQWRREWDAEKTDTMFKEGSAAAPGLEGGSRQDENKRPPKPPTFGEFLSPHRTERRRKGRSQGTGAKSYSMHDNRWEEKEPLAAAARVEGLGQKVDELASAAFPEPQPSLNPEEDEDQWEDVSEEEEDSPGSSGEDEAPPSASPKAQRPPKAGQAVAPRLRMPPVVPGPGEGASKSLSPFSPVEGHQPVSDWGEEMDLASPRSSLGDSPSPGPSAPPAQLRGASGETAAPSSVELAEAPRGVQNPAELLQQEEARSATEQEALGDSEKLEEVARSPPTAPEDETQGPQALPHEQDAEAAPGTVEITDFERDGKAP</sequence>
<feature type="compositionally biased region" description="Basic and acidic residues" evidence="3">
    <location>
        <begin position="327"/>
        <end position="390"/>
    </location>
</feature>
<evidence type="ECO:0000313" key="4">
    <source>
        <dbReference type="Ensembl" id="ENSDNVP00000018052.1"/>
    </source>
</evidence>
<organism evidence="4 5">
    <name type="scientific">Dromaius novaehollandiae</name>
    <name type="common">Emu</name>
    <dbReference type="NCBI Taxonomy" id="8790"/>
    <lineage>
        <taxon>Eukaryota</taxon>
        <taxon>Metazoa</taxon>
        <taxon>Chordata</taxon>
        <taxon>Craniata</taxon>
        <taxon>Vertebrata</taxon>
        <taxon>Euteleostomi</taxon>
        <taxon>Archelosauria</taxon>
        <taxon>Archosauria</taxon>
        <taxon>Dinosauria</taxon>
        <taxon>Saurischia</taxon>
        <taxon>Theropoda</taxon>
        <taxon>Coelurosauria</taxon>
        <taxon>Aves</taxon>
        <taxon>Palaeognathae</taxon>
        <taxon>Casuariiformes</taxon>
        <taxon>Dromaiidae</taxon>
        <taxon>Dromaius</taxon>
    </lineage>
</organism>
<dbReference type="Proteomes" id="UP000694423">
    <property type="component" value="Unplaced"/>
</dbReference>
<feature type="compositionally biased region" description="Basic and acidic residues" evidence="3">
    <location>
        <begin position="471"/>
        <end position="484"/>
    </location>
</feature>
<feature type="compositionally biased region" description="Basic and acidic residues" evidence="3">
    <location>
        <begin position="403"/>
        <end position="416"/>
    </location>
</feature>
<feature type="compositionally biased region" description="Basic and acidic residues" evidence="3">
    <location>
        <begin position="13"/>
        <end position="30"/>
    </location>
</feature>
<feature type="region of interest" description="Disordered" evidence="3">
    <location>
        <begin position="1"/>
        <end position="59"/>
    </location>
</feature>
<feature type="region of interest" description="Disordered" evidence="3">
    <location>
        <begin position="247"/>
        <end position="435"/>
    </location>
</feature>
<dbReference type="PANTHER" id="PTHR15635:SF11">
    <property type="entry name" value="COILED-COIL DOMAIN-CONTAINING PROTEIN 9"/>
    <property type="match status" value="1"/>
</dbReference>
<dbReference type="Ensembl" id="ENSDNVT00000021709.1">
    <property type="protein sequence ID" value="ENSDNVP00000018052.1"/>
    <property type="gene ID" value="ENSDNVG00000012619.1"/>
</dbReference>
<keyword evidence="1" id="KW-0597">Phosphoprotein</keyword>
<dbReference type="Pfam" id="PF15266">
    <property type="entry name" value="DUF4594"/>
    <property type="match status" value="1"/>
</dbReference>
<reference evidence="4" key="1">
    <citation type="submission" date="2025-08" db="UniProtKB">
        <authorList>
            <consortium name="Ensembl"/>
        </authorList>
    </citation>
    <scope>IDENTIFICATION</scope>
</reference>
<keyword evidence="2" id="KW-0175">Coiled coil</keyword>
<feature type="compositionally biased region" description="Basic and acidic residues" evidence="3">
    <location>
        <begin position="538"/>
        <end position="549"/>
    </location>
</feature>
<feature type="region of interest" description="Disordered" evidence="3">
    <location>
        <begin position="84"/>
        <end position="120"/>
    </location>
</feature>
<feature type="compositionally biased region" description="Low complexity" evidence="3">
    <location>
        <begin position="258"/>
        <end position="281"/>
    </location>
</feature>
<evidence type="ECO:0000256" key="2">
    <source>
        <dbReference type="ARBA" id="ARBA00023054"/>
    </source>
</evidence>
<dbReference type="AlphaFoldDB" id="A0A8C4PA59"/>
<feature type="compositionally biased region" description="Low complexity" evidence="3">
    <location>
        <begin position="110"/>
        <end position="120"/>
    </location>
</feature>
<feature type="region of interest" description="Disordered" evidence="3">
    <location>
        <begin position="453"/>
        <end position="783"/>
    </location>
</feature>
<feature type="compositionally biased region" description="Acidic residues" evidence="3">
    <location>
        <begin position="580"/>
        <end position="606"/>
    </location>
</feature>
<feature type="compositionally biased region" description="Low complexity" evidence="3">
    <location>
        <begin position="314"/>
        <end position="326"/>
    </location>
</feature>
<protein>
    <submittedName>
        <fullName evidence="4">Coiled-coil domain containing 9</fullName>
    </submittedName>
</protein>
<feature type="compositionally biased region" description="Basic and acidic residues" evidence="3">
    <location>
        <begin position="247"/>
        <end position="256"/>
    </location>
</feature>
<accession>A0A8C4PA59</accession>
<keyword evidence="5" id="KW-1185">Reference proteome</keyword>
<proteinExistence type="predicted"/>
<feature type="compositionally biased region" description="Low complexity" evidence="3">
    <location>
        <begin position="667"/>
        <end position="677"/>
    </location>
</feature>